<dbReference type="InterPro" id="IPR011009">
    <property type="entry name" value="Kinase-like_dom_sf"/>
</dbReference>
<gene>
    <name evidence="2" type="ORF">FZEAL_1200</name>
</gene>
<dbReference type="AlphaFoldDB" id="A0A8H4UTT1"/>
<proteinExistence type="predicted"/>
<dbReference type="Gene3D" id="1.10.510.10">
    <property type="entry name" value="Transferase(Phosphotransferase) domain 1"/>
    <property type="match status" value="1"/>
</dbReference>
<dbReference type="EMBL" id="JABEYC010000065">
    <property type="protein sequence ID" value="KAF4983471.1"/>
    <property type="molecule type" value="Genomic_DNA"/>
</dbReference>
<dbReference type="OrthoDB" id="1046782at2759"/>
<accession>A0A8H4UTT1</accession>
<name>A0A8H4UTT1_9HYPO</name>
<sequence>MATCPEFLALKQLRHVDIWTGELGAMNWGPRGAEDLYLMLEWADSRNLRELCMSHPKPFLGPQLVKEAIEQLLGLSSALCVVHEGMVQHGDLKPENILSFKGKDDKLLGTLKLGDWGLAKRQTAGTQPEATTSIIGQGTLRYEPPEATGSQLSDMWAMGCIILEFMVWLLYGKEGLMKFSRETIGKSEYDSPFYEVGSDKGCKINGAAINWMNMMAKHTGGRGDTALSDLLTIVRTKLLVVQLPSDPKSNYSPGYDSAMNIKLDIPATQRSDYIESGSRPYRARAWPMELREDLERILDISLVTRAI</sequence>
<dbReference type="SMART" id="SM00220">
    <property type="entry name" value="S_TKc"/>
    <property type="match status" value="1"/>
</dbReference>
<comment type="caution">
    <text evidence="2">The sequence shown here is derived from an EMBL/GenBank/DDBJ whole genome shotgun (WGS) entry which is preliminary data.</text>
</comment>
<dbReference type="PANTHER" id="PTHR24359">
    <property type="entry name" value="SERINE/THREONINE-PROTEIN KINASE SBK1"/>
    <property type="match status" value="1"/>
</dbReference>
<reference evidence="2" key="2">
    <citation type="submission" date="2020-05" db="EMBL/GenBank/DDBJ databases">
        <authorList>
            <person name="Kim H.-S."/>
            <person name="Proctor R.H."/>
            <person name="Brown D.W."/>
        </authorList>
    </citation>
    <scope>NUCLEOTIDE SEQUENCE</scope>
    <source>
        <strain evidence="2">NRRL 22465</strain>
    </source>
</reference>
<protein>
    <recommendedName>
        <fullName evidence="1">Protein kinase domain-containing protein</fullName>
    </recommendedName>
</protein>
<dbReference type="Proteomes" id="UP000635477">
    <property type="component" value="Unassembled WGS sequence"/>
</dbReference>
<evidence type="ECO:0000313" key="2">
    <source>
        <dbReference type="EMBL" id="KAF4983471.1"/>
    </source>
</evidence>
<dbReference type="PROSITE" id="PS50011">
    <property type="entry name" value="PROTEIN_KINASE_DOM"/>
    <property type="match status" value="1"/>
</dbReference>
<dbReference type="GO" id="GO:0004674">
    <property type="term" value="F:protein serine/threonine kinase activity"/>
    <property type="evidence" value="ECO:0007669"/>
    <property type="project" value="TreeGrafter"/>
</dbReference>
<dbReference type="GO" id="GO:0005524">
    <property type="term" value="F:ATP binding"/>
    <property type="evidence" value="ECO:0007669"/>
    <property type="project" value="InterPro"/>
</dbReference>
<reference evidence="2" key="1">
    <citation type="journal article" date="2020" name="BMC Genomics">
        <title>Correction to: Identification and distribution of gene clusters required for synthesis of sphingolipid metabolism inhibitors in diverse species of the filamentous fungus Fusarium.</title>
        <authorList>
            <person name="Kim H.S."/>
            <person name="Lohmar J.M."/>
            <person name="Busman M."/>
            <person name="Brown D.W."/>
            <person name="Naumann T.A."/>
            <person name="Divon H.H."/>
            <person name="Lysoe E."/>
            <person name="Uhlig S."/>
            <person name="Proctor R.H."/>
        </authorList>
    </citation>
    <scope>NUCLEOTIDE SEQUENCE</scope>
    <source>
        <strain evidence="2">NRRL 22465</strain>
    </source>
</reference>
<evidence type="ECO:0000313" key="3">
    <source>
        <dbReference type="Proteomes" id="UP000635477"/>
    </source>
</evidence>
<evidence type="ECO:0000259" key="1">
    <source>
        <dbReference type="PROSITE" id="PS50011"/>
    </source>
</evidence>
<dbReference type="Pfam" id="PF00069">
    <property type="entry name" value="Pkinase"/>
    <property type="match status" value="1"/>
</dbReference>
<dbReference type="InterPro" id="IPR000719">
    <property type="entry name" value="Prot_kinase_dom"/>
</dbReference>
<dbReference type="PANTHER" id="PTHR24359:SF1">
    <property type="entry name" value="INHIBITOR OF NUCLEAR FACTOR KAPPA-B KINASE EPSILON SUBUNIT HOMOLOG 1-RELATED"/>
    <property type="match status" value="1"/>
</dbReference>
<dbReference type="SUPFAM" id="SSF56112">
    <property type="entry name" value="Protein kinase-like (PK-like)"/>
    <property type="match status" value="1"/>
</dbReference>
<organism evidence="2 3">
    <name type="scientific">Fusarium zealandicum</name>
    <dbReference type="NCBI Taxonomy" id="1053134"/>
    <lineage>
        <taxon>Eukaryota</taxon>
        <taxon>Fungi</taxon>
        <taxon>Dikarya</taxon>
        <taxon>Ascomycota</taxon>
        <taxon>Pezizomycotina</taxon>
        <taxon>Sordariomycetes</taxon>
        <taxon>Hypocreomycetidae</taxon>
        <taxon>Hypocreales</taxon>
        <taxon>Nectriaceae</taxon>
        <taxon>Fusarium</taxon>
        <taxon>Fusarium staphyleae species complex</taxon>
    </lineage>
</organism>
<feature type="domain" description="Protein kinase" evidence="1">
    <location>
        <begin position="1"/>
        <end position="307"/>
    </location>
</feature>
<keyword evidence="3" id="KW-1185">Reference proteome</keyword>